<reference evidence="2" key="2">
    <citation type="submission" date="2015-06" db="UniProtKB">
        <authorList>
            <consortium name="EnsemblPlants"/>
        </authorList>
    </citation>
    <scope>IDENTIFICATION</scope>
</reference>
<evidence type="ECO:0000256" key="1">
    <source>
        <dbReference type="SAM" id="MobiDB-lite"/>
    </source>
</evidence>
<evidence type="ECO:0000313" key="2">
    <source>
        <dbReference type="EnsemblPlants" id="ORUFI01G14100.1"/>
    </source>
</evidence>
<feature type="region of interest" description="Disordered" evidence="1">
    <location>
        <begin position="238"/>
        <end position="259"/>
    </location>
</feature>
<reference evidence="3" key="1">
    <citation type="submission" date="2013-06" db="EMBL/GenBank/DDBJ databases">
        <authorList>
            <person name="Zhao Q."/>
        </authorList>
    </citation>
    <scope>NUCLEOTIDE SEQUENCE</scope>
    <source>
        <strain evidence="3">cv. W1943</strain>
    </source>
</reference>
<feature type="compositionally biased region" description="Basic and acidic residues" evidence="1">
    <location>
        <begin position="243"/>
        <end position="259"/>
    </location>
</feature>
<name>A0A0E0MVB4_ORYRU</name>
<dbReference type="Proteomes" id="UP000008022">
    <property type="component" value="Unassembled WGS sequence"/>
</dbReference>
<keyword evidence="3" id="KW-1185">Reference proteome</keyword>
<accession>A0A0E0MVB4</accession>
<sequence>MQAAGGGAEASRGGGERSGGGGEASARKGRAGAGASSGWVASGGGVRRRRHVLSYPEPNHFRHDPSWHAAICHCARLHRPPTSTSPALHVATAPSPMHGGGFSALPGAAPGRDRRESPAQAQVAEQAAFRGRDHRAPCESLDEARKAHARHVKLGVDRSLRHARPLLAACALAADWPGSMAYAASIFAALDDPEAFDYNTLTRDYSASPAAAAPAAALSLACHRRLRVTRRGRRCSVPCLPPMRERKSEREERGRVGGK</sequence>
<organism evidence="2 3">
    <name type="scientific">Oryza rufipogon</name>
    <name type="common">Brownbeard rice</name>
    <name type="synonym">Asian wild rice</name>
    <dbReference type="NCBI Taxonomy" id="4529"/>
    <lineage>
        <taxon>Eukaryota</taxon>
        <taxon>Viridiplantae</taxon>
        <taxon>Streptophyta</taxon>
        <taxon>Embryophyta</taxon>
        <taxon>Tracheophyta</taxon>
        <taxon>Spermatophyta</taxon>
        <taxon>Magnoliopsida</taxon>
        <taxon>Liliopsida</taxon>
        <taxon>Poales</taxon>
        <taxon>Poaceae</taxon>
        <taxon>BOP clade</taxon>
        <taxon>Oryzoideae</taxon>
        <taxon>Oryzeae</taxon>
        <taxon>Oryzinae</taxon>
        <taxon>Oryza</taxon>
    </lineage>
</organism>
<dbReference type="EnsemblPlants" id="ORUFI01G14100.1">
    <property type="protein sequence ID" value="ORUFI01G14100.1"/>
    <property type="gene ID" value="ORUFI01G14100"/>
</dbReference>
<feature type="compositionally biased region" description="Gly residues" evidence="1">
    <location>
        <begin position="1"/>
        <end position="23"/>
    </location>
</feature>
<evidence type="ECO:0000313" key="3">
    <source>
        <dbReference type="Proteomes" id="UP000008022"/>
    </source>
</evidence>
<dbReference type="AlphaFoldDB" id="A0A0E0MVB4"/>
<dbReference type="STRING" id="4529.A0A0E0MVB4"/>
<feature type="region of interest" description="Disordered" evidence="1">
    <location>
        <begin position="1"/>
        <end position="46"/>
    </location>
</feature>
<proteinExistence type="predicted"/>
<dbReference type="Gramene" id="ORUFI01G14100.1">
    <property type="protein sequence ID" value="ORUFI01G14100.1"/>
    <property type="gene ID" value="ORUFI01G14100"/>
</dbReference>
<dbReference type="HOGENOM" id="CLU_1075133_0_0_1"/>
<protein>
    <submittedName>
        <fullName evidence="2">Uncharacterized protein</fullName>
    </submittedName>
</protein>